<feature type="compositionally biased region" description="Polar residues" evidence="1">
    <location>
        <begin position="21"/>
        <end position="41"/>
    </location>
</feature>
<organism evidence="2">
    <name type="scientific">Chromera velia CCMP2878</name>
    <dbReference type="NCBI Taxonomy" id="1169474"/>
    <lineage>
        <taxon>Eukaryota</taxon>
        <taxon>Sar</taxon>
        <taxon>Alveolata</taxon>
        <taxon>Colpodellida</taxon>
        <taxon>Chromeraceae</taxon>
        <taxon>Chromera</taxon>
    </lineage>
</organism>
<feature type="compositionally biased region" description="Polar residues" evidence="1">
    <location>
        <begin position="123"/>
        <end position="139"/>
    </location>
</feature>
<dbReference type="EMBL" id="CDMZ01000158">
    <property type="protein sequence ID" value="CEM08021.1"/>
    <property type="molecule type" value="Genomic_DNA"/>
</dbReference>
<feature type="region of interest" description="Disordered" evidence="1">
    <location>
        <begin position="393"/>
        <end position="423"/>
    </location>
</feature>
<evidence type="ECO:0000313" key="2">
    <source>
        <dbReference type="EMBL" id="CEM08021.1"/>
    </source>
</evidence>
<sequence>MSCRSLYEQQRDPSPADAGASSPTRVPSQYHPTYYYQSPPRTTAVEVRERVLHLPNQQEQRTHGARKTTTKPVPFSFEARDQLRSLRRRVLEEMTVGATAREREIEREMQAREKEKRDRPSGATLTRPPNVTPQPSQTDVRILPPTPASPSPDVQRSAQPRFAPATRSAKPPSVSVPGEGGEWLWVPSSAPPPAGGGVPVSDGVGRGGPVGSKKFGGGGVVMRNGGVQIGFGGKEVPRPLSAPSRRVLPETISINLSSATSLPRPQKEDEPKADVMMREEQEWQRKNLVKRGLPNSTPHFACKHTGAKAPPQQLRENTQISTREVPDFLSLHERERFQLEKRKQTSRRTTVPQPFALHGQPGCSLHSTKGKRACASMPQMRFYQERLQMIRSRSARQRRRGKGAGSGRTMAPSLVPAIPPPRNTQKTLAQMQYTQEMLRKREELQRTLQEEMEAKDRYRIFMAHCREEKHKHLPRTLVPSWTEGDFRQLKDRVDSTVRRHIDNHEETKREFSKIDREQDPRASKFPPERPSEKYWDWLKEAKQKVKQRPLLMERGELLLSMRRQRVRCLNKLRKAMRKAGMTEERIHRAFADEDRLLLEEQDIKGQQEDGPN</sequence>
<feature type="region of interest" description="Disordered" evidence="1">
    <location>
        <begin position="340"/>
        <end position="369"/>
    </location>
</feature>
<proteinExistence type="predicted"/>
<feature type="region of interest" description="Disordered" evidence="1">
    <location>
        <begin position="507"/>
        <end position="529"/>
    </location>
</feature>
<accession>A0A0G4F7N5</accession>
<feature type="compositionally biased region" description="Basic and acidic residues" evidence="1">
    <location>
        <begin position="100"/>
        <end position="120"/>
    </location>
</feature>
<gene>
    <name evidence="2" type="ORF">Cvel_15446</name>
</gene>
<feature type="region of interest" description="Disordered" evidence="1">
    <location>
        <begin position="1"/>
        <end position="78"/>
    </location>
</feature>
<feature type="region of interest" description="Disordered" evidence="1">
    <location>
        <begin position="93"/>
        <end position="182"/>
    </location>
</feature>
<dbReference type="AlphaFoldDB" id="A0A0G4F7N5"/>
<evidence type="ECO:0000256" key="1">
    <source>
        <dbReference type="SAM" id="MobiDB-lite"/>
    </source>
</evidence>
<feature type="compositionally biased region" description="Basic residues" evidence="1">
    <location>
        <begin position="393"/>
        <end position="402"/>
    </location>
</feature>
<reference evidence="2" key="1">
    <citation type="submission" date="2014-11" db="EMBL/GenBank/DDBJ databases">
        <authorList>
            <person name="Otto D Thomas"/>
            <person name="Naeem Raeece"/>
        </authorList>
    </citation>
    <scope>NUCLEOTIDE SEQUENCE</scope>
</reference>
<name>A0A0G4F7N5_9ALVE</name>
<dbReference type="VEuPathDB" id="CryptoDB:Cvel_15446"/>
<protein>
    <submittedName>
        <fullName evidence="2">Uncharacterized protein</fullName>
    </submittedName>
</protein>